<accession>Q4FSY6</accession>
<proteinExistence type="predicted"/>
<dbReference type="STRING" id="259536.Psyc_1019"/>
<gene>
    <name evidence="1" type="ordered locus">Psyc_1019</name>
</gene>
<evidence type="ECO:0000313" key="2">
    <source>
        <dbReference type="Proteomes" id="UP000000546"/>
    </source>
</evidence>
<protein>
    <submittedName>
        <fullName evidence="1">Uncharacterized protein</fullName>
    </submittedName>
</protein>
<keyword evidence="2" id="KW-1185">Reference proteome</keyword>
<dbReference type="eggNOG" id="ENOG5031TJ3">
    <property type="taxonomic scope" value="Bacteria"/>
</dbReference>
<reference evidence="1 2" key="1">
    <citation type="journal article" date="2010" name="Appl. Environ. Microbiol.">
        <title>The genome sequence of Psychrobacter arcticus 273-4, a psychroactive Siberian permafrost bacterium, reveals mechanisms for adaptation to low-temperature growth.</title>
        <authorList>
            <person name="Ayala-del-Rio H.L."/>
            <person name="Chain P.S."/>
            <person name="Grzymski J.J."/>
            <person name="Ponder M.A."/>
            <person name="Ivanova N."/>
            <person name="Bergholz P.W."/>
            <person name="Di Bartolo G."/>
            <person name="Hauser L."/>
            <person name="Land M."/>
            <person name="Bakermans C."/>
            <person name="Rodrigues D."/>
            <person name="Klappenbach J."/>
            <person name="Zarka D."/>
            <person name="Larimer F."/>
            <person name="Richardson P."/>
            <person name="Murray A."/>
            <person name="Thomashow M."/>
            <person name="Tiedje J.M."/>
        </authorList>
    </citation>
    <scope>NUCLEOTIDE SEQUENCE [LARGE SCALE GENOMIC DNA]</scope>
    <source>
        <strain evidence="2">DSM 17307 / VKM B-2377 / 273-4</strain>
    </source>
</reference>
<dbReference type="KEGG" id="par:Psyc_1019"/>
<evidence type="ECO:0000313" key="1">
    <source>
        <dbReference type="EMBL" id="AAZ18872.1"/>
    </source>
</evidence>
<sequence>MINISTRPAIGDGATWACSTQFGAPQMAGNAGSNGQMLQVLDAILVNGFNSQVSTGIELLLDGFVKIKFGTAVGYQKRQKLLISGADDSNLNGEHIITQVIGNDFVIKAPAVTVTTGTITTKVAPLGWESIFGSLDPLKRAYRSKNPNTTQSVLYLDMTIPANSGYDATNPPKRAMVSICKDMVELGVQIGSYTDGTNDYATNPNGSLFWRQKHSGSSSGTAGIVTTSKPSPWTIVGNGDYFYFMVEWTSSTYVYIEGLKDLYCFGDMPSVLGSLDEWCCAWAGCYSVNDLSTSRTASFNGASIGSQDARFFISRHDGLIDMPGFAFSCGGVPGSYTSGNAGTISFPNPTSNSMIVSSIYSISSGALRSYVPRLLSVQHTLDTNYTLYNNTFIDGVLLVSMSNNNASTPSLRVAYFGFDMGD</sequence>
<dbReference type="Proteomes" id="UP000000546">
    <property type="component" value="Chromosome"/>
</dbReference>
<dbReference type="OrthoDB" id="6696432at2"/>
<dbReference type="RefSeq" id="WP_011280294.1">
    <property type="nucleotide sequence ID" value="NC_007204.1"/>
</dbReference>
<name>Q4FSY6_PSYA2</name>
<dbReference type="EMBL" id="CP000082">
    <property type="protein sequence ID" value="AAZ18872.1"/>
    <property type="molecule type" value="Genomic_DNA"/>
</dbReference>
<dbReference type="AlphaFoldDB" id="Q4FSY6"/>
<dbReference type="HOGENOM" id="CLU_058831_0_0_6"/>
<organism evidence="1 2">
    <name type="scientific">Psychrobacter arcticus (strain DSM 17307 / VKM B-2377 / 273-4)</name>
    <dbReference type="NCBI Taxonomy" id="259536"/>
    <lineage>
        <taxon>Bacteria</taxon>
        <taxon>Pseudomonadati</taxon>
        <taxon>Pseudomonadota</taxon>
        <taxon>Gammaproteobacteria</taxon>
        <taxon>Moraxellales</taxon>
        <taxon>Moraxellaceae</taxon>
        <taxon>Psychrobacter</taxon>
    </lineage>
</organism>